<name>A0ABV4Q5C4_9ACTN</name>
<dbReference type="EMBL" id="JAXCEI010000001">
    <property type="protein sequence ID" value="MFA1537852.1"/>
    <property type="molecule type" value="Genomic_DNA"/>
</dbReference>
<dbReference type="PANTHER" id="PTHR46825:SF8">
    <property type="entry name" value="BETA-LACTAMASE-RELATED"/>
    <property type="match status" value="1"/>
</dbReference>
<feature type="compositionally biased region" description="Low complexity" evidence="1">
    <location>
        <begin position="454"/>
        <end position="466"/>
    </location>
</feature>
<keyword evidence="4" id="KW-1185">Reference proteome</keyword>
<feature type="region of interest" description="Disordered" evidence="1">
    <location>
        <begin position="400"/>
        <end position="492"/>
    </location>
</feature>
<dbReference type="InterPro" id="IPR050491">
    <property type="entry name" value="AmpC-like"/>
</dbReference>
<evidence type="ECO:0000313" key="4">
    <source>
        <dbReference type="Proteomes" id="UP001569963"/>
    </source>
</evidence>
<reference evidence="3 4" key="1">
    <citation type="submission" date="2023-11" db="EMBL/GenBank/DDBJ databases">
        <title>Actinomadura monticuli sp. nov., isolated from volcanic ash.</title>
        <authorList>
            <person name="Lee S.D."/>
            <person name="Yang H."/>
            <person name="Kim I.S."/>
        </authorList>
    </citation>
    <scope>NUCLEOTIDE SEQUENCE [LARGE SCALE GENOMIC DNA]</scope>
    <source>
        <strain evidence="3 4">DLS-62</strain>
    </source>
</reference>
<proteinExistence type="predicted"/>
<dbReference type="InterPro" id="IPR012338">
    <property type="entry name" value="Beta-lactam/transpept-like"/>
</dbReference>
<evidence type="ECO:0000256" key="1">
    <source>
        <dbReference type="SAM" id="MobiDB-lite"/>
    </source>
</evidence>
<dbReference type="Proteomes" id="UP001569963">
    <property type="component" value="Unassembled WGS sequence"/>
</dbReference>
<dbReference type="EC" id="3.1.1.103" evidence="3"/>
<dbReference type="RefSeq" id="WP_371947180.1">
    <property type="nucleotide sequence ID" value="NZ_JAXCEI010000001.1"/>
</dbReference>
<keyword evidence="3" id="KW-0378">Hydrolase</keyword>
<dbReference type="Gene3D" id="3.40.710.10">
    <property type="entry name" value="DD-peptidase/beta-lactamase superfamily"/>
    <property type="match status" value="1"/>
</dbReference>
<evidence type="ECO:0000313" key="3">
    <source>
        <dbReference type="EMBL" id="MFA1537852.1"/>
    </source>
</evidence>
<dbReference type="InterPro" id="IPR001466">
    <property type="entry name" value="Beta-lactam-related"/>
</dbReference>
<organism evidence="3 4">
    <name type="scientific">Actinomadura monticuli</name>
    <dbReference type="NCBI Taxonomy" id="3097367"/>
    <lineage>
        <taxon>Bacteria</taxon>
        <taxon>Bacillati</taxon>
        <taxon>Actinomycetota</taxon>
        <taxon>Actinomycetes</taxon>
        <taxon>Streptosporangiales</taxon>
        <taxon>Thermomonosporaceae</taxon>
        <taxon>Actinomadura</taxon>
    </lineage>
</organism>
<feature type="compositionally biased region" description="Basic and acidic residues" evidence="1">
    <location>
        <begin position="416"/>
        <end position="425"/>
    </location>
</feature>
<sequence>MEIDEVGEGLRERLPGLADEYGVPGVSVAVDAGGRVVEAAAGVLSTATGVEATVDSVFQIGSVTKVLTATLVMGLVAEGLVELDAPVDTYLPGFREATVRQLLCHTAGFEGDVFTDTGKGDDCLERYVELLAEVPQIFEPGAMFSYNNAAYSVLGRIVEVVRGEPFDRCMRDHLFTPLGMTHAASDPYEAILHRAAVGHLGGRPVRVWAMARSNAPAGSMLAMTARDLLAFARAHLADEGLRAMREPQVVLPDIGWGTAWGLSWELYDLPGGRGFGHDGNTVGQSAVLRVDPGRDVCVAILTNGGDRRPLMREILGRVVEPPAEPVPDPAARLDARRYAGFYLSSTSRTRVSADDGGRLWLEHVPLGLAAAAGDEPYRTELLGWRGDSLLPAKPGHRPVAFLGDDGGGRARYLHTGRADSARPGEPEPDPGPDGGLGMPPSPPRGAATPGPDPGRVSAAASADPAGRAGGRSRRRNWGCAPGRAVADCRDRR</sequence>
<comment type="caution">
    <text evidence="3">The sequence shown here is derived from an EMBL/GenBank/DDBJ whole genome shotgun (WGS) entry which is preliminary data.</text>
</comment>
<dbReference type="Pfam" id="PF00144">
    <property type="entry name" value="Beta-lactamase"/>
    <property type="match status" value="1"/>
</dbReference>
<evidence type="ECO:0000259" key="2">
    <source>
        <dbReference type="Pfam" id="PF00144"/>
    </source>
</evidence>
<gene>
    <name evidence="3" type="ORF">SM611_02830</name>
</gene>
<dbReference type="SUPFAM" id="SSF56601">
    <property type="entry name" value="beta-lactamase/transpeptidase-like"/>
    <property type="match status" value="1"/>
</dbReference>
<accession>A0ABV4Q5C4</accession>
<protein>
    <submittedName>
        <fullName evidence="3">Serine hydrolase domain-containing protein</fullName>
        <ecNumber evidence="3">3.1.1.103</ecNumber>
    </submittedName>
</protein>
<feature type="domain" description="Beta-lactamase-related" evidence="2">
    <location>
        <begin position="15"/>
        <end position="307"/>
    </location>
</feature>
<dbReference type="GO" id="GO:0016787">
    <property type="term" value="F:hydrolase activity"/>
    <property type="evidence" value="ECO:0007669"/>
    <property type="project" value="UniProtKB-KW"/>
</dbReference>
<dbReference type="PANTHER" id="PTHR46825">
    <property type="entry name" value="D-ALANYL-D-ALANINE-CARBOXYPEPTIDASE/ENDOPEPTIDASE AMPH"/>
    <property type="match status" value="1"/>
</dbReference>